<dbReference type="GO" id="GO:0006355">
    <property type="term" value="P:regulation of DNA-templated transcription"/>
    <property type="evidence" value="ECO:0007669"/>
    <property type="project" value="InterPro"/>
</dbReference>
<feature type="binding site" evidence="9">
    <location>
        <position position="6"/>
    </location>
    <ligand>
        <name>Zn(2+)</name>
        <dbReference type="ChEBI" id="CHEBI:29105"/>
        <label>1</label>
    </ligand>
</feature>
<dbReference type="RefSeq" id="WP_012997273.1">
    <property type="nucleotide sequence ID" value="NC_013926.1"/>
</dbReference>
<evidence type="ECO:0000313" key="13">
    <source>
        <dbReference type="EMBL" id="ADD08762.1"/>
    </source>
</evidence>
<gene>
    <name evidence="13" type="ordered locus">Aboo_0953</name>
</gene>
<feature type="binding site" evidence="9">
    <location>
        <position position="22"/>
    </location>
    <ligand>
        <name>Zn(2+)</name>
        <dbReference type="ChEBI" id="CHEBI:29105"/>
        <label>1</label>
    </ligand>
</feature>
<name>D3T9I3_ACIB4</name>
<feature type="binding site" evidence="9">
    <location>
        <position position="19"/>
    </location>
    <ligand>
        <name>Zn(2+)</name>
        <dbReference type="ChEBI" id="CHEBI:29105"/>
        <label>1</label>
    </ligand>
</feature>
<feature type="binding site" evidence="9">
    <location>
        <position position="68"/>
    </location>
    <ligand>
        <name>Zn(2+)</name>
        <dbReference type="ChEBI" id="CHEBI:29105"/>
        <label>2</label>
    </ligand>
</feature>
<dbReference type="InterPro" id="IPR006288">
    <property type="entry name" value="TFS"/>
</dbReference>
<dbReference type="NCBIfam" id="TIGR01384">
    <property type="entry name" value="TFS_arch"/>
    <property type="match status" value="1"/>
</dbReference>
<feature type="binding site" evidence="9">
    <location>
        <position position="96"/>
    </location>
    <ligand>
        <name>Zn(2+)</name>
        <dbReference type="ChEBI" id="CHEBI:29105"/>
        <label>2</label>
    </ligand>
</feature>
<keyword evidence="4 9" id="KW-0862">Zinc</keyword>
<evidence type="ECO:0000313" key="14">
    <source>
        <dbReference type="Proteomes" id="UP000001400"/>
    </source>
</evidence>
<dbReference type="OrthoDB" id="72957at2157"/>
<dbReference type="GO" id="GO:0006351">
    <property type="term" value="P:DNA-templated transcription"/>
    <property type="evidence" value="ECO:0007669"/>
    <property type="project" value="InterPro"/>
</dbReference>
<evidence type="ECO:0000256" key="8">
    <source>
        <dbReference type="PIRNR" id="PIRNR005586"/>
    </source>
</evidence>
<keyword evidence="5" id="KW-0805">Transcription regulation</keyword>
<dbReference type="InterPro" id="IPR001222">
    <property type="entry name" value="Znf_TFIIS"/>
</dbReference>
<dbReference type="InterPro" id="IPR012164">
    <property type="entry name" value="Rpa12/Rpb9/Rpc10/TFS"/>
</dbReference>
<dbReference type="GO" id="GO:0008270">
    <property type="term" value="F:zinc ion binding"/>
    <property type="evidence" value="ECO:0007669"/>
    <property type="project" value="UniProtKB-KW"/>
</dbReference>
<dbReference type="Pfam" id="PF01096">
    <property type="entry name" value="Zn_ribbon_TFIIS"/>
    <property type="match status" value="1"/>
</dbReference>
<dbReference type="KEGG" id="abi:Aboo_0953"/>
<keyword evidence="6 8" id="KW-0804">Transcription</keyword>
<dbReference type="InterPro" id="IPR001529">
    <property type="entry name" value="Zn_ribbon_RPB9"/>
</dbReference>
<organism evidence="13 14">
    <name type="scientific">Aciduliprofundum boonei (strain DSM 19572 / T469)</name>
    <dbReference type="NCBI Taxonomy" id="439481"/>
    <lineage>
        <taxon>Archaea</taxon>
        <taxon>Methanobacteriati</taxon>
        <taxon>Thermoplasmatota</taxon>
        <taxon>DHVE2 group</taxon>
        <taxon>Candidatus Aciduliprofundum</taxon>
    </lineage>
</organism>
<dbReference type="GO" id="GO:0003676">
    <property type="term" value="F:nucleic acid binding"/>
    <property type="evidence" value="ECO:0007669"/>
    <property type="project" value="InterPro"/>
</dbReference>
<feature type="binding site" evidence="9">
    <location>
        <position position="93"/>
    </location>
    <ligand>
        <name>Zn(2+)</name>
        <dbReference type="ChEBI" id="CHEBI:29105"/>
        <label>2</label>
    </ligand>
</feature>
<comment type="similarity">
    <text evidence="8 11">Belongs to the archaeal rpoM/eukaryotic RPA12/RPB9/RPC11 RNA polymerase family.</text>
</comment>
<evidence type="ECO:0000256" key="9">
    <source>
        <dbReference type="PIRSR" id="PIRSR005586-1"/>
    </source>
</evidence>
<dbReference type="Pfam" id="PF02150">
    <property type="entry name" value="Zn_ribbon_RPB9"/>
    <property type="match status" value="1"/>
</dbReference>
<proteinExistence type="inferred from homology"/>
<feature type="zinc finger region" description="C4-type" evidence="10">
    <location>
        <begin position="3"/>
        <end position="22"/>
    </location>
</feature>
<dbReference type="PIRSF" id="PIRSF005586">
    <property type="entry name" value="RNApol_RpoM"/>
    <property type="match status" value="1"/>
</dbReference>
<evidence type="ECO:0000256" key="10">
    <source>
        <dbReference type="PIRSR" id="PIRSR005586-2"/>
    </source>
</evidence>
<keyword evidence="3 10" id="KW-0863">Zinc-finger</keyword>
<evidence type="ECO:0000259" key="12">
    <source>
        <dbReference type="PROSITE" id="PS51133"/>
    </source>
</evidence>
<dbReference type="GeneID" id="8827907"/>
<dbReference type="PROSITE" id="PS01030">
    <property type="entry name" value="RNA_POL_M_15KD"/>
    <property type="match status" value="1"/>
</dbReference>
<evidence type="ECO:0000256" key="6">
    <source>
        <dbReference type="ARBA" id="ARBA00023163"/>
    </source>
</evidence>
<keyword evidence="14" id="KW-1185">Reference proteome</keyword>
<feature type="binding site" evidence="9">
    <location>
        <position position="65"/>
    </location>
    <ligand>
        <name>Zn(2+)</name>
        <dbReference type="ChEBI" id="CHEBI:29105"/>
        <label>2</label>
    </ligand>
</feature>
<evidence type="ECO:0000256" key="7">
    <source>
        <dbReference type="ARBA" id="ARBA00032962"/>
    </source>
</evidence>
<dbReference type="PANTHER" id="PTHR11239:SF12">
    <property type="entry name" value="DNA-DIRECTED RNA POLYMERASE III SUBUNIT RPC10"/>
    <property type="match status" value="1"/>
</dbReference>
<feature type="binding site" evidence="9">
    <location>
        <position position="3"/>
    </location>
    <ligand>
        <name>Zn(2+)</name>
        <dbReference type="ChEBI" id="CHEBI:29105"/>
        <label>1</label>
    </ligand>
</feature>
<dbReference type="SUPFAM" id="SSF57783">
    <property type="entry name" value="Zinc beta-ribbon"/>
    <property type="match status" value="2"/>
</dbReference>
<dbReference type="HOGENOM" id="CLU_093932_3_2_2"/>
<evidence type="ECO:0000256" key="4">
    <source>
        <dbReference type="ARBA" id="ARBA00022833"/>
    </source>
</evidence>
<dbReference type="PROSITE" id="PS51133">
    <property type="entry name" value="ZF_TFIIS_2"/>
    <property type="match status" value="1"/>
</dbReference>
<dbReference type="CDD" id="cd10511">
    <property type="entry name" value="Zn-ribbon_TFS"/>
    <property type="match status" value="1"/>
</dbReference>
<evidence type="ECO:0000256" key="1">
    <source>
        <dbReference type="ARBA" id="ARBA00018272"/>
    </source>
</evidence>
<evidence type="ECO:0000256" key="3">
    <source>
        <dbReference type="ARBA" id="ARBA00022771"/>
    </source>
</evidence>
<dbReference type="EMBL" id="CP001941">
    <property type="protein sequence ID" value="ADD08762.1"/>
    <property type="molecule type" value="Genomic_DNA"/>
</dbReference>
<dbReference type="InterPro" id="IPR019761">
    <property type="entry name" value="DNA-dir_RNA_pol-M_15_CS"/>
</dbReference>
<dbReference type="SMART" id="SM00661">
    <property type="entry name" value="RPOL9"/>
    <property type="match status" value="1"/>
</dbReference>
<accession>D3T9I3</accession>
<evidence type="ECO:0000256" key="11">
    <source>
        <dbReference type="RuleBase" id="RU003474"/>
    </source>
</evidence>
<evidence type="ECO:0000256" key="5">
    <source>
        <dbReference type="ARBA" id="ARBA00023015"/>
    </source>
</evidence>
<dbReference type="PANTHER" id="PTHR11239">
    <property type="entry name" value="DNA-DIRECTED RNA POLYMERASE"/>
    <property type="match status" value="1"/>
</dbReference>
<dbReference type="Proteomes" id="UP000001400">
    <property type="component" value="Chromosome"/>
</dbReference>
<dbReference type="PROSITE" id="PS00466">
    <property type="entry name" value="ZF_TFIIS_1"/>
    <property type="match status" value="1"/>
</dbReference>
<evidence type="ECO:0000256" key="2">
    <source>
        <dbReference type="ARBA" id="ARBA00022723"/>
    </source>
</evidence>
<dbReference type="SMART" id="SM00440">
    <property type="entry name" value="ZnF_C2C2"/>
    <property type="match status" value="1"/>
</dbReference>
<dbReference type="AlphaFoldDB" id="D3T9I3"/>
<dbReference type="Gene3D" id="2.20.25.10">
    <property type="match status" value="1"/>
</dbReference>
<feature type="domain" description="TFIIS-type" evidence="12">
    <location>
        <begin position="61"/>
        <end position="101"/>
    </location>
</feature>
<sequence>MFCPKCGSLMHPKDGKWVCSSCGYEMPIDKDKSQEIVAEAKEKEMIVISSEEELKALPYDESVICPKCGHAGAHWMLQQTRAADEPETRFYICPKCGHRWREY</sequence>
<keyword evidence="2 9" id="KW-0479">Metal-binding</keyword>
<dbReference type="GO" id="GO:0003899">
    <property type="term" value="F:DNA-directed RNA polymerase activity"/>
    <property type="evidence" value="ECO:0007669"/>
    <property type="project" value="InterPro"/>
</dbReference>
<protein>
    <recommendedName>
        <fullName evidence="1">Transcription factor S</fullName>
    </recommendedName>
    <alternativeName>
        <fullName evidence="7">Transcription elongation factor IIS/RNA polymerase subunit homolog</fullName>
    </alternativeName>
</protein>
<reference evidence="13" key="1">
    <citation type="submission" date="2010-02" db="EMBL/GenBank/DDBJ databases">
        <title>Complete sequence of Aciduliprofundum boonei T469.</title>
        <authorList>
            <consortium name="US DOE Joint Genome Institute"/>
            <person name="Lucas S."/>
            <person name="Copeland A."/>
            <person name="Lapidus A."/>
            <person name="Cheng J.-F."/>
            <person name="Bruce D."/>
            <person name="Goodwin L."/>
            <person name="Pitluck S."/>
            <person name="Saunders E."/>
            <person name="Detter J.C."/>
            <person name="Han C."/>
            <person name="Tapia R."/>
            <person name="Land M."/>
            <person name="Hauser L."/>
            <person name="Kyrpides N."/>
            <person name="Mikhailova N."/>
            <person name="Flores G."/>
            <person name="Reysenbach A.-L."/>
            <person name="Woyke T."/>
        </authorList>
    </citation>
    <scope>NUCLEOTIDE SEQUENCE</scope>
    <source>
        <strain evidence="13">T469</strain>
    </source>
</reference>